<dbReference type="Proteomes" id="UP001596513">
    <property type="component" value="Unassembled WGS sequence"/>
</dbReference>
<organism evidence="2 3">
    <name type="scientific">Hymenobacter humi</name>
    <dbReference type="NCBI Taxonomy" id="1411620"/>
    <lineage>
        <taxon>Bacteria</taxon>
        <taxon>Pseudomonadati</taxon>
        <taxon>Bacteroidota</taxon>
        <taxon>Cytophagia</taxon>
        <taxon>Cytophagales</taxon>
        <taxon>Hymenobacteraceae</taxon>
        <taxon>Hymenobacter</taxon>
    </lineage>
</organism>
<evidence type="ECO:0008006" key="4">
    <source>
        <dbReference type="Google" id="ProtNLM"/>
    </source>
</evidence>
<protein>
    <recommendedName>
        <fullName evidence="4">Secreted protein</fullName>
    </recommendedName>
</protein>
<evidence type="ECO:0000256" key="1">
    <source>
        <dbReference type="SAM" id="MobiDB-lite"/>
    </source>
</evidence>
<gene>
    <name evidence="2" type="ORF">ACFQT0_09490</name>
</gene>
<reference evidence="3" key="1">
    <citation type="journal article" date="2019" name="Int. J. Syst. Evol. Microbiol.">
        <title>The Global Catalogue of Microorganisms (GCM) 10K type strain sequencing project: providing services to taxonomists for standard genome sequencing and annotation.</title>
        <authorList>
            <consortium name="The Broad Institute Genomics Platform"/>
            <consortium name="The Broad Institute Genome Sequencing Center for Infectious Disease"/>
            <person name="Wu L."/>
            <person name="Ma J."/>
        </authorList>
    </citation>
    <scope>NUCLEOTIDE SEQUENCE [LARGE SCALE GENOMIC DNA]</scope>
    <source>
        <strain evidence="3">JCM 19635</strain>
    </source>
</reference>
<feature type="region of interest" description="Disordered" evidence="1">
    <location>
        <begin position="74"/>
        <end position="108"/>
    </location>
</feature>
<evidence type="ECO:0000313" key="2">
    <source>
        <dbReference type="EMBL" id="MFC7667593.1"/>
    </source>
</evidence>
<evidence type="ECO:0000313" key="3">
    <source>
        <dbReference type="Proteomes" id="UP001596513"/>
    </source>
</evidence>
<keyword evidence="3" id="KW-1185">Reference proteome</keyword>
<comment type="caution">
    <text evidence="2">The sequence shown here is derived from an EMBL/GenBank/DDBJ whole genome shotgun (WGS) entry which is preliminary data.</text>
</comment>
<dbReference type="RefSeq" id="WP_380202243.1">
    <property type="nucleotide sequence ID" value="NZ_JBHTEK010000001.1"/>
</dbReference>
<dbReference type="EMBL" id="JBHTEK010000001">
    <property type="protein sequence ID" value="MFC7667593.1"/>
    <property type="molecule type" value="Genomic_DNA"/>
</dbReference>
<name>A0ABW2U5J1_9BACT</name>
<feature type="compositionally biased region" description="Basic and acidic residues" evidence="1">
    <location>
        <begin position="94"/>
        <end position="108"/>
    </location>
</feature>
<accession>A0ABW2U5J1</accession>
<proteinExistence type="predicted"/>
<sequence>MDTWFCGGTSTTPLACTSEVMFLRVKPPVSMPAAVYWAGLMVTSPAWAAGAEAATGAASLAGSFLLWHAGRPPALSSKTTSTDQLLRAEPGTTDDSREASGRNENKEE</sequence>